<organism evidence="2 3">
    <name type="scientific">Caulobacter radicis</name>
    <dbReference type="NCBI Taxonomy" id="2172650"/>
    <lineage>
        <taxon>Bacteria</taxon>
        <taxon>Pseudomonadati</taxon>
        <taxon>Pseudomonadota</taxon>
        <taxon>Alphaproteobacteria</taxon>
        <taxon>Caulobacterales</taxon>
        <taxon>Caulobacteraceae</taxon>
        <taxon>Caulobacter</taxon>
    </lineage>
</organism>
<comment type="caution">
    <text evidence="2">The sequence shown here is derived from an EMBL/GenBank/DDBJ whole genome shotgun (WGS) entry which is preliminary data.</text>
</comment>
<dbReference type="RefSeq" id="WP_116564326.1">
    <property type="nucleotide sequence ID" value="NZ_QDKP01000011.1"/>
</dbReference>
<dbReference type="Proteomes" id="UP000244913">
    <property type="component" value="Unassembled WGS sequence"/>
</dbReference>
<feature type="signal peptide" evidence="1">
    <location>
        <begin position="1"/>
        <end position="21"/>
    </location>
</feature>
<name>A0A2T9JVU8_9CAUL</name>
<reference evidence="2 3" key="1">
    <citation type="submission" date="2018-04" db="EMBL/GenBank/DDBJ databases">
        <title>The genome sequence of Caulobacter sp. 736.</title>
        <authorList>
            <person name="Gao J."/>
            <person name="Sun J."/>
        </authorList>
    </citation>
    <scope>NUCLEOTIDE SEQUENCE [LARGE SCALE GENOMIC DNA]</scope>
    <source>
        <strain evidence="2 3">736</strain>
    </source>
</reference>
<evidence type="ECO:0000256" key="1">
    <source>
        <dbReference type="SAM" id="SignalP"/>
    </source>
</evidence>
<keyword evidence="1" id="KW-0732">Signal</keyword>
<dbReference type="EMBL" id="QDKP01000011">
    <property type="protein sequence ID" value="PVM87789.1"/>
    <property type="molecule type" value="Genomic_DNA"/>
</dbReference>
<gene>
    <name evidence="2" type="ORF">DDF65_02330</name>
</gene>
<feature type="chain" id="PRO_5015396411" evidence="1">
    <location>
        <begin position="22"/>
        <end position="165"/>
    </location>
</feature>
<keyword evidence="3" id="KW-1185">Reference proteome</keyword>
<protein>
    <submittedName>
        <fullName evidence="2">Protein activator of alkane oxidation PraB</fullName>
    </submittedName>
</protein>
<evidence type="ECO:0000313" key="2">
    <source>
        <dbReference type="EMBL" id="PVM87789.1"/>
    </source>
</evidence>
<proteinExistence type="predicted"/>
<dbReference type="AlphaFoldDB" id="A0A2T9JVU8"/>
<sequence>MLKRASIAAATALAMATPAFAQTFSPAGSSFTMSGYLSASDVETVNCATTLYGVVSADGTSATITGGSFAPGSGPTSGKCGVIFHPNDFPWTLQPGSASTVNLLGIGMGYFLGHCSGSIFGASWTNGPPGVGAATITPVMISGAYGGCLVHGALATSPSLTITPP</sequence>
<accession>A0A2T9JVU8</accession>
<evidence type="ECO:0000313" key="3">
    <source>
        <dbReference type="Proteomes" id="UP000244913"/>
    </source>
</evidence>